<reference evidence="1 2" key="1">
    <citation type="submission" date="2021-07" db="EMBL/GenBank/DDBJ databases">
        <title>Flavobacterium sp. nov. isolated from sediment on the Taihu Lake.</title>
        <authorList>
            <person name="Qu J.-H."/>
        </authorList>
    </citation>
    <scope>NUCLEOTIDE SEQUENCE [LARGE SCALE GENOMIC DNA]</scope>
    <source>
        <strain evidence="1 2">NAS39</strain>
    </source>
</reference>
<dbReference type="EC" id="2.3.1.-" evidence="1"/>
<evidence type="ECO:0000313" key="2">
    <source>
        <dbReference type="Proteomes" id="UP000812031"/>
    </source>
</evidence>
<evidence type="ECO:0000313" key="1">
    <source>
        <dbReference type="EMBL" id="MBW4361669.1"/>
    </source>
</evidence>
<comment type="caution">
    <text evidence="1">The sequence shown here is derived from an EMBL/GenBank/DDBJ whole genome shotgun (WGS) entry which is preliminary data.</text>
</comment>
<keyword evidence="1" id="KW-0808">Transferase</keyword>
<dbReference type="GO" id="GO:0016746">
    <property type="term" value="F:acyltransferase activity"/>
    <property type="evidence" value="ECO:0007669"/>
    <property type="project" value="UniProtKB-KW"/>
</dbReference>
<keyword evidence="2" id="KW-1185">Reference proteome</keyword>
<dbReference type="EMBL" id="JAHWYN010000013">
    <property type="protein sequence ID" value="MBW4361669.1"/>
    <property type="molecule type" value="Genomic_DNA"/>
</dbReference>
<dbReference type="Proteomes" id="UP000812031">
    <property type="component" value="Unassembled WGS sequence"/>
</dbReference>
<sequence>MKNYTVKRYQESDYANWNAFISEAKNATFLFNRDFMDYHKDRFEDYSLMVYKNEKLVAVLPANRAGEFVYSHQGLTYGGLVYGEKLKLASVILVFQAILFYLNENKIFKIQIKTIPSIYHNKPAEELNYALFLAEAELIRRETLSVIDLSKPILITSGRKEGVKKGMVNSLEIKEVNDFEDFWNDILIPNLKDKHNAKPVHSLEEITNLRKNFPKNIRQFNVYYKDQIVAGATLFESENVIHSQYISADKNKNETGSLDFLYHHLITDVFKEKRFFDFGTSNKNQERILNKGLSFWKESFGASTVVQDFYEVETINYSKLENVVK</sequence>
<accession>A0ABS6Y0L5</accession>
<gene>
    <name evidence="1" type="ORF">KZH69_14340</name>
</gene>
<name>A0ABS6Y0L5_9FLAO</name>
<dbReference type="RefSeq" id="WP_219318168.1">
    <property type="nucleotide sequence ID" value="NZ_JAHWYN010000013.1"/>
</dbReference>
<keyword evidence="1" id="KW-0012">Acyltransferase</keyword>
<proteinExistence type="predicted"/>
<protein>
    <submittedName>
        <fullName evidence="1">GNAT family N-acetyltransferase</fullName>
        <ecNumber evidence="1">2.3.1.-</ecNumber>
    </submittedName>
</protein>
<organism evidence="1 2">
    <name type="scientific">Flavobacterium taihuense</name>
    <dbReference type="NCBI Taxonomy" id="2857508"/>
    <lineage>
        <taxon>Bacteria</taxon>
        <taxon>Pseudomonadati</taxon>
        <taxon>Bacteroidota</taxon>
        <taxon>Flavobacteriia</taxon>
        <taxon>Flavobacteriales</taxon>
        <taxon>Flavobacteriaceae</taxon>
        <taxon>Flavobacterium</taxon>
    </lineage>
</organism>